<gene>
    <name evidence="6" type="ORF">AVDCRST_MAG81-5182</name>
</gene>
<protein>
    <submittedName>
        <fullName evidence="6">Uncharacterized protein</fullName>
    </submittedName>
</protein>
<proteinExistence type="predicted"/>
<feature type="region of interest" description="Disordered" evidence="4">
    <location>
        <begin position="258"/>
        <end position="292"/>
    </location>
</feature>
<feature type="repeat" description="TPR" evidence="3">
    <location>
        <begin position="112"/>
        <end position="145"/>
    </location>
</feature>
<dbReference type="PANTHER" id="PTHR44943">
    <property type="entry name" value="CELLULOSE SYNTHASE OPERON PROTEIN C"/>
    <property type="match status" value="1"/>
</dbReference>
<evidence type="ECO:0000256" key="3">
    <source>
        <dbReference type="PROSITE-ProRule" id="PRU00339"/>
    </source>
</evidence>
<evidence type="ECO:0000313" key="6">
    <source>
        <dbReference type="EMBL" id="CAA9590210.1"/>
    </source>
</evidence>
<dbReference type="PROSITE" id="PS50005">
    <property type="entry name" value="TPR"/>
    <property type="match status" value="2"/>
</dbReference>
<keyword evidence="5" id="KW-0472">Membrane</keyword>
<evidence type="ECO:0000256" key="4">
    <source>
        <dbReference type="SAM" id="MobiDB-lite"/>
    </source>
</evidence>
<keyword evidence="5" id="KW-1133">Transmembrane helix</keyword>
<dbReference type="PANTHER" id="PTHR44943:SF8">
    <property type="entry name" value="TPR REPEAT-CONTAINING PROTEIN MJ0263"/>
    <property type="match status" value="1"/>
</dbReference>
<dbReference type="Gene3D" id="1.25.40.10">
    <property type="entry name" value="Tetratricopeptide repeat domain"/>
    <property type="match status" value="2"/>
</dbReference>
<evidence type="ECO:0000256" key="2">
    <source>
        <dbReference type="ARBA" id="ARBA00022803"/>
    </source>
</evidence>
<dbReference type="InterPro" id="IPR011990">
    <property type="entry name" value="TPR-like_helical_dom_sf"/>
</dbReference>
<reference evidence="6" key="1">
    <citation type="submission" date="2020-02" db="EMBL/GenBank/DDBJ databases">
        <authorList>
            <person name="Meier V. D."/>
        </authorList>
    </citation>
    <scope>NUCLEOTIDE SEQUENCE</scope>
    <source>
        <strain evidence="6">AVDCRST_MAG81</strain>
    </source>
</reference>
<organism evidence="6">
    <name type="scientific">uncultured Synechococcales cyanobacterium</name>
    <dbReference type="NCBI Taxonomy" id="1936017"/>
    <lineage>
        <taxon>Bacteria</taxon>
        <taxon>Bacillati</taxon>
        <taxon>Cyanobacteriota</taxon>
        <taxon>Cyanophyceae</taxon>
        <taxon>Synechococcales</taxon>
        <taxon>environmental samples</taxon>
    </lineage>
</organism>
<feature type="repeat" description="TPR" evidence="3">
    <location>
        <begin position="190"/>
        <end position="223"/>
    </location>
</feature>
<sequence>MVQSRNPIVKVVLVLAALAFVGISIIPIFEGIKEQQASSNTSSQTATPNAQKSELQAQEKGYELVLKREPENATALRGLLETRLQLIQSGTGEVKDVVDPLEKLVKINPDETRYAVLLGQVKQQLGDREAAAQAYRTVLATNPGDLNALQGLVLLLVEQKRPEAAIGLLEDTLQAAPQTNKLKPGSVDVPAVQLLLGQVYAEQKRYDEAIALYDQVSGANKQDFRPFLGKALLMRQQGKNEAAQPLFQEATSLAPPQYKDQIKQLAATSPSSSSPAAQPAPVSPAAQPVPTN</sequence>
<evidence type="ECO:0000256" key="1">
    <source>
        <dbReference type="ARBA" id="ARBA00022737"/>
    </source>
</evidence>
<dbReference type="SUPFAM" id="SSF48452">
    <property type="entry name" value="TPR-like"/>
    <property type="match status" value="1"/>
</dbReference>
<feature type="compositionally biased region" description="Low complexity" evidence="4">
    <location>
        <begin position="266"/>
        <end position="292"/>
    </location>
</feature>
<accession>A0A6J4VWG7</accession>
<evidence type="ECO:0000256" key="5">
    <source>
        <dbReference type="SAM" id="Phobius"/>
    </source>
</evidence>
<keyword evidence="2 3" id="KW-0802">TPR repeat</keyword>
<dbReference type="InterPro" id="IPR019734">
    <property type="entry name" value="TPR_rpt"/>
</dbReference>
<dbReference type="AlphaFoldDB" id="A0A6J4VWG7"/>
<keyword evidence="1" id="KW-0677">Repeat</keyword>
<dbReference type="EMBL" id="CADCWO010000257">
    <property type="protein sequence ID" value="CAA9590210.1"/>
    <property type="molecule type" value="Genomic_DNA"/>
</dbReference>
<dbReference type="SMART" id="SM00028">
    <property type="entry name" value="TPR"/>
    <property type="match status" value="3"/>
</dbReference>
<feature type="transmembrane region" description="Helical" evidence="5">
    <location>
        <begin position="7"/>
        <end position="29"/>
    </location>
</feature>
<name>A0A6J4VWG7_9CYAN</name>
<dbReference type="InterPro" id="IPR051685">
    <property type="entry name" value="Ycf3/AcsC/BcsC/TPR_MFPF"/>
</dbReference>
<dbReference type="Pfam" id="PF13429">
    <property type="entry name" value="TPR_15"/>
    <property type="match status" value="1"/>
</dbReference>
<keyword evidence="5" id="KW-0812">Transmembrane</keyword>